<accession>A0AA35X8D1</accession>
<dbReference type="PANTHER" id="PTHR30511:SF0">
    <property type="entry name" value="ALANINE RACEMASE, CATABOLIC-RELATED"/>
    <property type="match status" value="1"/>
</dbReference>
<dbReference type="InterPro" id="IPR009006">
    <property type="entry name" value="Ala_racemase/Decarboxylase_C"/>
</dbReference>
<comment type="caution">
    <text evidence="5">The sequence shown here is derived from an EMBL/GenBank/DDBJ whole genome shotgun (WGS) entry which is preliminary data.</text>
</comment>
<dbReference type="PRINTS" id="PR00992">
    <property type="entry name" value="ALARACEMASE"/>
</dbReference>
<dbReference type="InterPro" id="IPR029066">
    <property type="entry name" value="PLP-binding_barrel"/>
</dbReference>
<dbReference type="GO" id="GO:0008784">
    <property type="term" value="F:alanine racemase activity"/>
    <property type="evidence" value="ECO:0007669"/>
    <property type="project" value="InterPro"/>
</dbReference>
<dbReference type="InterPro" id="IPR011079">
    <property type="entry name" value="Ala_racemase_C"/>
</dbReference>
<dbReference type="GO" id="GO:0030170">
    <property type="term" value="F:pyridoxal phosphate binding"/>
    <property type="evidence" value="ECO:0007669"/>
    <property type="project" value="TreeGrafter"/>
</dbReference>
<dbReference type="GO" id="GO:0030632">
    <property type="term" value="P:D-alanine biosynthetic process"/>
    <property type="evidence" value="ECO:0007669"/>
    <property type="project" value="TreeGrafter"/>
</dbReference>
<dbReference type="SMART" id="SM01005">
    <property type="entry name" value="Ala_racemase_C"/>
    <property type="match status" value="1"/>
</dbReference>
<gene>
    <name evidence="5" type="ORF">GBAR_LOCUS23332</name>
</gene>
<keyword evidence="3" id="KW-0413">Isomerase</keyword>
<sequence length="248" mass="27621">MIIDYQLTPSVYEPTLCNTLSRTAQAKGTSVKVHLDVDTGMNRGGIWYTEAVDFLKWLTSLDGIEIEGVFTHFATADQPDKSHVHLQLERFKSVLSNLSELNLRPPIVHAANSAAALTLSDSHFDTVRVGLSLYGVYPSSEVRRASPVSLRPALSWKARLICLRQSMQGEGVSYGRTYIVDKPTWLATLPVGYADGYSRALSNRGEALIGRQSVNRSERFAWMGPSFGLHRRKGNRQISPYASAMRQY</sequence>
<dbReference type="Pfam" id="PF01168">
    <property type="entry name" value="Ala_racemase_N"/>
    <property type="match status" value="1"/>
</dbReference>
<evidence type="ECO:0000256" key="1">
    <source>
        <dbReference type="ARBA" id="ARBA00001933"/>
    </source>
</evidence>
<dbReference type="Pfam" id="PF00842">
    <property type="entry name" value="Ala_racemase_C"/>
    <property type="match status" value="1"/>
</dbReference>
<reference evidence="5" key="1">
    <citation type="submission" date="2023-03" db="EMBL/GenBank/DDBJ databases">
        <authorList>
            <person name="Steffen K."/>
            <person name="Cardenas P."/>
        </authorList>
    </citation>
    <scope>NUCLEOTIDE SEQUENCE</scope>
</reference>
<dbReference type="SUPFAM" id="SSF50621">
    <property type="entry name" value="Alanine racemase C-terminal domain-like"/>
    <property type="match status" value="1"/>
</dbReference>
<dbReference type="EMBL" id="CASHTH010003231">
    <property type="protein sequence ID" value="CAI8042010.1"/>
    <property type="molecule type" value="Genomic_DNA"/>
</dbReference>
<dbReference type="CDD" id="cd00430">
    <property type="entry name" value="PLPDE_III_AR"/>
    <property type="match status" value="1"/>
</dbReference>
<protein>
    <submittedName>
        <fullName evidence="5">Alanine racemase</fullName>
    </submittedName>
</protein>
<dbReference type="AlphaFoldDB" id="A0AA35X8D1"/>
<evidence type="ECO:0000259" key="4">
    <source>
        <dbReference type="SMART" id="SM01005"/>
    </source>
</evidence>
<proteinExistence type="predicted"/>
<dbReference type="Proteomes" id="UP001174909">
    <property type="component" value="Unassembled WGS sequence"/>
</dbReference>
<feature type="domain" description="Alanine racemase C-terminal" evidence="4">
    <location>
        <begin position="153"/>
        <end position="234"/>
    </location>
</feature>
<name>A0AA35X8D1_GEOBA</name>
<comment type="cofactor">
    <cofactor evidence="1">
        <name>pyridoxal 5'-phosphate</name>
        <dbReference type="ChEBI" id="CHEBI:597326"/>
    </cofactor>
</comment>
<dbReference type="Gene3D" id="2.40.37.10">
    <property type="entry name" value="Lyase, Ornithine Decarboxylase, Chain A, domain 1"/>
    <property type="match status" value="1"/>
</dbReference>
<evidence type="ECO:0000256" key="3">
    <source>
        <dbReference type="ARBA" id="ARBA00023235"/>
    </source>
</evidence>
<evidence type="ECO:0000256" key="2">
    <source>
        <dbReference type="ARBA" id="ARBA00022898"/>
    </source>
</evidence>
<evidence type="ECO:0000313" key="6">
    <source>
        <dbReference type="Proteomes" id="UP001174909"/>
    </source>
</evidence>
<organism evidence="5 6">
    <name type="scientific">Geodia barretti</name>
    <name type="common">Barrett's horny sponge</name>
    <dbReference type="NCBI Taxonomy" id="519541"/>
    <lineage>
        <taxon>Eukaryota</taxon>
        <taxon>Metazoa</taxon>
        <taxon>Porifera</taxon>
        <taxon>Demospongiae</taxon>
        <taxon>Heteroscleromorpha</taxon>
        <taxon>Tetractinellida</taxon>
        <taxon>Astrophorina</taxon>
        <taxon>Geodiidae</taxon>
        <taxon>Geodia</taxon>
    </lineage>
</organism>
<dbReference type="InterPro" id="IPR001608">
    <property type="entry name" value="Ala_racemase_N"/>
</dbReference>
<dbReference type="SUPFAM" id="SSF51419">
    <property type="entry name" value="PLP-binding barrel"/>
    <property type="match status" value="1"/>
</dbReference>
<dbReference type="GO" id="GO:0005829">
    <property type="term" value="C:cytosol"/>
    <property type="evidence" value="ECO:0007669"/>
    <property type="project" value="TreeGrafter"/>
</dbReference>
<dbReference type="PANTHER" id="PTHR30511">
    <property type="entry name" value="ALANINE RACEMASE"/>
    <property type="match status" value="1"/>
</dbReference>
<keyword evidence="2" id="KW-0663">Pyridoxal phosphate</keyword>
<evidence type="ECO:0000313" key="5">
    <source>
        <dbReference type="EMBL" id="CAI8042010.1"/>
    </source>
</evidence>
<keyword evidence="6" id="KW-1185">Reference proteome</keyword>
<dbReference type="NCBIfam" id="TIGR00492">
    <property type="entry name" value="alr"/>
    <property type="match status" value="1"/>
</dbReference>
<dbReference type="Gene3D" id="3.20.20.10">
    <property type="entry name" value="Alanine racemase"/>
    <property type="match status" value="1"/>
</dbReference>
<dbReference type="InterPro" id="IPR000821">
    <property type="entry name" value="Ala_racemase"/>
</dbReference>